<feature type="domain" description="Amidohydrolase-related" evidence="4">
    <location>
        <begin position="34"/>
        <end position="140"/>
    </location>
</feature>
<feature type="non-terminal residue" evidence="5">
    <location>
        <position position="1"/>
    </location>
</feature>
<name>A0ABQ5KNR3_9EUKA</name>
<comment type="cofactor">
    <cofactor evidence="1">
        <name>Zn(2+)</name>
        <dbReference type="ChEBI" id="CHEBI:29105"/>
    </cofactor>
</comment>
<dbReference type="Proteomes" id="UP001057375">
    <property type="component" value="Unassembled WGS sequence"/>
</dbReference>
<dbReference type="Pfam" id="PF01979">
    <property type="entry name" value="Amidohydro_1"/>
    <property type="match status" value="1"/>
</dbReference>
<dbReference type="PANTHER" id="PTHR43668">
    <property type="entry name" value="ALLANTOINASE"/>
    <property type="match status" value="1"/>
</dbReference>
<evidence type="ECO:0000313" key="5">
    <source>
        <dbReference type="EMBL" id="GKT33591.1"/>
    </source>
</evidence>
<keyword evidence="3" id="KW-0378">Hydrolase</keyword>
<keyword evidence="6" id="KW-1185">Reference proteome</keyword>
<protein>
    <submittedName>
        <fullName evidence="5">Dihydroorotase</fullName>
    </submittedName>
</protein>
<dbReference type="InterPro" id="IPR011059">
    <property type="entry name" value="Metal-dep_hydrolase_composite"/>
</dbReference>
<gene>
    <name evidence="5" type="ORF">ADUPG1_002546</name>
</gene>
<dbReference type="Gene3D" id="2.30.40.10">
    <property type="entry name" value="Urease, subunit C, domain 1"/>
    <property type="match status" value="1"/>
</dbReference>
<dbReference type="InterPro" id="IPR002195">
    <property type="entry name" value="Dihydroorotase_CS"/>
</dbReference>
<evidence type="ECO:0000259" key="4">
    <source>
        <dbReference type="Pfam" id="PF01979"/>
    </source>
</evidence>
<reference evidence="5" key="1">
    <citation type="submission" date="2022-03" db="EMBL/GenBank/DDBJ databases">
        <title>Draft genome sequence of Aduncisulcus paluster, a free-living microaerophilic Fornicata.</title>
        <authorList>
            <person name="Yuyama I."/>
            <person name="Kume K."/>
            <person name="Tamura T."/>
            <person name="Inagaki Y."/>
            <person name="Hashimoto T."/>
        </authorList>
    </citation>
    <scope>NUCLEOTIDE SEQUENCE</scope>
    <source>
        <strain evidence="5">NY0171</strain>
    </source>
</reference>
<dbReference type="PROSITE" id="PS00483">
    <property type="entry name" value="DIHYDROOROTASE_2"/>
    <property type="match status" value="1"/>
</dbReference>
<proteinExistence type="predicted"/>
<accession>A0ABQ5KNR3</accession>
<evidence type="ECO:0000256" key="1">
    <source>
        <dbReference type="ARBA" id="ARBA00001947"/>
    </source>
</evidence>
<dbReference type="InterPro" id="IPR050138">
    <property type="entry name" value="DHOase/Allantoinase_Hydrolase"/>
</dbReference>
<dbReference type="Gene3D" id="3.20.20.140">
    <property type="entry name" value="Metal-dependent hydrolases"/>
    <property type="match status" value="1"/>
</dbReference>
<dbReference type="InterPro" id="IPR006680">
    <property type="entry name" value="Amidohydro-rel"/>
</dbReference>
<evidence type="ECO:0000313" key="6">
    <source>
        <dbReference type="Proteomes" id="UP001057375"/>
    </source>
</evidence>
<evidence type="ECO:0000256" key="3">
    <source>
        <dbReference type="ARBA" id="ARBA00022801"/>
    </source>
</evidence>
<dbReference type="PANTHER" id="PTHR43668:SF2">
    <property type="entry name" value="ALLANTOINASE"/>
    <property type="match status" value="1"/>
</dbReference>
<comment type="caution">
    <text evidence="5">The sequence shown here is derived from an EMBL/GenBank/DDBJ whole genome shotgun (WGS) entry which is preliminary data.</text>
</comment>
<evidence type="ECO:0000256" key="2">
    <source>
        <dbReference type="ARBA" id="ARBA00022723"/>
    </source>
</evidence>
<dbReference type="EMBL" id="BQXS01003007">
    <property type="protein sequence ID" value="GKT33591.1"/>
    <property type="molecule type" value="Genomic_DNA"/>
</dbReference>
<keyword evidence="2" id="KW-0479">Metal-binding</keyword>
<sequence>KRGVKVTAETCPHYLLLTDDALNGYSSDTKVNPPLRTADDVEALLAGITDGTIDMFATDHAPHAAHEKEVEFMHAPCGISGLDSALSLPWSLVASGKITFDDFIRMWTIAPCETFNLPLNSFEKGDPADFFLFDPNEEWVLDTTTM</sequence>
<feature type="non-terminal residue" evidence="5">
    <location>
        <position position="146"/>
    </location>
</feature>
<dbReference type="SUPFAM" id="SSF51556">
    <property type="entry name" value="Metallo-dependent hydrolases"/>
    <property type="match status" value="1"/>
</dbReference>
<organism evidence="5 6">
    <name type="scientific">Aduncisulcus paluster</name>
    <dbReference type="NCBI Taxonomy" id="2918883"/>
    <lineage>
        <taxon>Eukaryota</taxon>
        <taxon>Metamonada</taxon>
        <taxon>Carpediemonas-like organisms</taxon>
        <taxon>Aduncisulcus</taxon>
    </lineage>
</organism>
<dbReference type="InterPro" id="IPR032466">
    <property type="entry name" value="Metal_Hydrolase"/>
</dbReference>